<dbReference type="Proteomes" id="UP000298138">
    <property type="component" value="Unassembled WGS sequence"/>
</dbReference>
<dbReference type="STRING" id="341454.A0A4S2MQW9"/>
<reference evidence="1 2" key="1">
    <citation type="submission" date="2019-04" db="EMBL/GenBank/DDBJ databases">
        <title>Comparative genomics and transcriptomics to analyze fruiting body development in filamentous ascomycetes.</title>
        <authorList>
            <consortium name="DOE Joint Genome Institute"/>
            <person name="Lutkenhaus R."/>
            <person name="Traeger S."/>
            <person name="Breuer J."/>
            <person name="Kuo A."/>
            <person name="Lipzen A."/>
            <person name="Pangilinan J."/>
            <person name="Dilworth D."/>
            <person name="Sandor L."/>
            <person name="Poggeler S."/>
            <person name="Barry K."/>
            <person name="Grigoriev I.V."/>
            <person name="Nowrousian M."/>
        </authorList>
    </citation>
    <scope>NUCLEOTIDE SEQUENCE [LARGE SCALE GENOMIC DNA]</scope>
    <source>
        <strain evidence="1 2">CBS 389.68</strain>
    </source>
</reference>
<dbReference type="OrthoDB" id="5531344at2759"/>
<accession>A0A4S2MQW9</accession>
<dbReference type="PANTHER" id="PTHR23404">
    <property type="entry name" value="MOLYBDOPTERIN SYNTHASE RELATED"/>
    <property type="match status" value="1"/>
</dbReference>
<dbReference type="EMBL" id="ML220148">
    <property type="protein sequence ID" value="TGZ77839.1"/>
    <property type="molecule type" value="Genomic_DNA"/>
</dbReference>
<proteinExistence type="predicted"/>
<dbReference type="InterPro" id="IPR036563">
    <property type="entry name" value="MoaE_sf"/>
</dbReference>
<evidence type="ECO:0000313" key="2">
    <source>
        <dbReference type="Proteomes" id="UP000298138"/>
    </source>
</evidence>
<protein>
    <submittedName>
        <fullName evidence="1">Molybdopterin biosynthesis MoaE</fullName>
    </submittedName>
</protein>
<dbReference type="GO" id="GO:0006777">
    <property type="term" value="P:Mo-molybdopterin cofactor biosynthetic process"/>
    <property type="evidence" value="ECO:0007669"/>
    <property type="project" value="InterPro"/>
</dbReference>
<dbReference type="AlphaFoldDB" id="A0A4S2MQW9"/>
<name>A0A4S2MQW9_9PEZI</name>
<sequence>MSPATSPTVSRSENNIHISLTPSHLNLTSTIDLIRTPKAGALVLFAGTTRDSFDAKPVTTLSYSSYAPLALTTIFAIASDIKTAHGLEAIAVTHRLGEVPVGEESIHIAVAARHRTEAWRAGEECLERVKEKAEIWKLEVFEDGSVWRANRDGLKGELVEMVKGPGE</sequence>
<keyword evidence="2" id="KW-1185">Reference proteome</keyword>
<dbReference type="InterPro" id="IPR003448">
    <property type="entry name" value="Mopterin_biosynth_MoaE"/>
</dbReference>
<dbReference type="CDD" id="cd00756">
    <property type="entry name" value="MoaE"/>
    <property type="match status" value="1"/>
</dbReference>
<dbReference type="Pfam" id="PF02391">
    <property type="entry name" value="MoaE"/>
    <property type="match status" value="1"/>
</dbReference>
<dbReference type="InParanoid" id="A0A4S2MQW9"/>
<dbReference type="Gene3D" id="3.90.1170.40">
    <property type="entry name" value="Molybdopterin biosynthesis MoaE subunit"/>
    <property type="match status" value="1"/>
</dbReference>
<evidence type="ECO:0000313" key="1">
    <source>
        <dbReference type="EMBL" id="TGZ77839.1"/>
    </source>
</evidence>
<organism evidence="1 2">
    <name type="scientific">Ascodesmis nigricans</name>
    <dbReference type="NCBI Taxonomy" id="341454"/>
    <lineage>
        <taxon>Eukaryota</taxon>
        <taxon>Fungi</taxon>
        <taxon>Dikarya</taxon>
        <taxon>Ascomycota</taxon>
        <taxon>Pezizomycotina</taxon>
        <taxon>Pezizomycetes</taxon>
        <taxon>Pezizales</taxon>
        <taxon>Ascodesmidaceae</taxon>
        <taxon>Ascodesmis</taxon>
    </lineage>
</organism>
<gene>
    <name evidence="1" type="ORF">EX30DRAFT_343742</name>
</gene>
<dbReference type="SUPFAM" id="SSF54690">
    <property type="entry name" value="Molybdopterin synthase subunit MoaE"/>
    <property type="match status" value="1"/>
</dbReference>